<dbReference type="Gene3D" id="1.20.1560.10">
    <property type="entry name" value="ABC transporter type 1, transmembrane domain"/>
    <property type="match status" value="1"/>
</dbReference>
<organism evidence="12 13">
    <name type="scientific">Periplaneta americana</name>
    <name type="common">American cockroach</name>
    <name type="synonym">Blatta americana</name>
    <dbReference type="NCBI Taxonomy" id="6978"/>
    <lineage>
        <taxon>Eukaryota</taxon>
        <taxon>Metazoa</taxon>
        <taxon>Ecdysozoa</taxon>
        <taxon>Arthropoda</taxon>
        <taxon>Hexapoda</taxon>
        <taxon>Insecta</taxon>
        <taxon>Pterygota</taxon>
        <taxon>Neoptera</taxon>
        <taxon>Polyneoptera</taxon>
        <taxon>Dictyoptera</taxon>
        <taxon>Blattodea</taxon>
        <taxon>Blattoidea</taxon>
        <taxon>Blattidae</taxon>
        <taxon>Blattinae</taxon>
        <taxon>Periplaneta</taxon>
    </lineage>
</organism>
<keyword evidence="8 9" id="KW-0472">Membrane</keyword>
<name>A0ABQ8SNY5_PERAM</name>
<dbReference type="InterPro" id="IPR003439">
    <property type="entry name" value="ABC_transporter-like_ATP-bd"/>
</dbReference>
<dbReference type="CDD" id="cd03250">
    <property type="entry name" value="ABCC_MRP_domain1"/>
    <property type="match status" value="1"/>
</dbReference>
<dbReference type="Pfam" id="PF00005">
    <property type="entry name" value="ABC_tran"/>
    <property type="match status" value="1"/>
</dbReference>
<evidence type="ECO:0000256" key="3">
    <source>
        <dbReference type="ARBA" id="ARBA00022448"/>
    </source>
</evidence>
<feature type="domain" description="ABC transmembrane type-1" evidence="11">
    <location>
        <begin position="213"/>
        <end position="386"/>
    </location>
</feature>
<dbReference type="InterPro" id="IPR011527">
    <property type="entry name" value="ABC1_TM_dom"/>
</dbReference>
<dbReference type="PROSITE" id="PS50929">
    <property type="entry name" value="ABC_TM1F"/>
    <property type="match status" value="1"/>
</dbReference>
<dbReference type="PROSITE" id="PS00211">
    <property type="entry name" value="ABC_TRANSPORTER_1"/>
    <property type="match status" value="1"/>
</dbReference>
<evidence type="ECO:0000256" key="7">
    <source>
        <dbReference type="ARBA" id="ARBA00022989"/>
    </source>
</evidence>
<dbReference type="CDD" id="cd18579">
    <property type="entry name" value="ABC_6TM_ABCC_D1"/>
    <property type="match status" value="1"/>
</dbReference>
<proteinExistence type="inferred from homology"/>
<dbReference type="Proteomes" id="UP001148838">
    <property type="component" value="Unassembled WGS sequence"/>
</dbReference>
<keyword evidence="13" id="KW-1185">Reference proteome</keyword>
<dbReference type="PANTHER" id="PTHR24223">
    <property type="entry name" value="ATP-BINDING CASSETTE SUB-FAMILY C"/>
    <property type="match status" value="1"/>
</dbReference>
<dbReference type="Pfam" id="PF00664">
    <property type="entry name" value="ABC_membrane"/>
    <property type="match status" value="1"/>
</dbReference>
<protein>
    <submittedName>
        <fullName evidence="12">Uncharacterized protein</fullName>
    </submittedName>
</protein>
<comment type="similarity">
    <text evidence="2">Belongs to the ABC transporter superfamily. ABCC family. Conjugate transporter (TC 3.A.1.208) subfamily.</text>
</comment>
<feature type="transmembrane region" description="Helical" evidence="9">
    <location>
        <begin position="465"/>
        <end position="485"/>
    </location>
</feature>
<dbReference type="InterPro" id="IPR027417">
    <property type="entry name" value="P-loop_NTPase"/>
</dbReference>
<evidence type="ECO:0000256" key="8">
    <source>
        <dbReference type="ARBA" id="ARBA00023136"/>
    </source>
</evidence>
<comment type="subcellular location">
    <subcellularLocation>
        <location evidence="1">Membrane</location>
        <topology evidence="1">Multi-pass membrane protein</topology>
    </subcellularLocation>
</comment>
<feature type="transmembrane region" description="Helical" evidence="9">
    <location>
        <begin position="108"/>
        <end position="130"/>
    </location>
</feature>
<dbReference type="SUPFAM" id="SSF52540">
    <property type="entry name" value="P-loop containing nucleoside triphosphate hydrolases"/>
    <property type="match status" value="1"/>
</dbReference>
<dbReference type="PROSITE" id="PS50893">
    <property type="entry name" value="ABC_TRANSPORTER_2"/>
    <property type="match status" value="1"/>
</dbReference>
<dbReference type="InterPro" id="IPR044746">
    <property type="entry name" value="ABCC_6TM_D1"/>
</dbReference>
<keyword evidence="4 9" id="KW-0812">Transmembrane</keyword>
<evidence type="ECO:0000256" key="5">
    <source>
        <dbReference type="ARBA" id="ARBA00022741"/>
    </source>
</evidence>
<dbReference type="PANTHER" id="PTHR24223:SF456">
    <property type="entry name" value="MULTIDRUG RESISTANCE-ASSOCIATED PROTEIN LETHAL(2)03659"/>
    <property type="match status" value="1"/>
</dbReference>
<dbReference type="Gene3D" id="3.40.50.300">
    <property type="entry name" value="P-loop containing nucleotide triphosphate hydrolases"/>
    <property type="match status" value="1"/>
</dbReference>
<dbReference type="SMART" id="SM00382">
    <property type="entry name" value="AAA"/>
    <property type="match status" value="1"/>
</dbReference>
<dbReference type="InterPro" id="IPR017871">
    <property type="entry name" value="ABC_transporter-like_CS"/>
</dbReference>
<evidence type="ECO:0000259" key="11">
    <source>
        <dbReference type="PROSITE" id="PS50929"/>
    </source>
</evidence>
<comment type="caution">
    <text evidence="12">The sequence shown here is derived from an EMBL/GenBank/DDBJ whole genome shotgun (WGS) entry which is preliminary data.</text>
</comment>
<keyword evidence="6" id="KW-0067">ATP-binding</keyword>
<accession>A0ABQ8SNY5</accession>
<evidence type="ECO:0000313" key="12">
    <source>
        <dbReference type="EMBL" id="KAJ4435713.1"/>
    </source>
</evidence>
<feature type="transmembrane region" description="Helical" evidence="9">
    <location>
        <begin position="68"/>
        <end position="88"/>
    </location>
</feature>
<gene>
    <name evidence="12" type="ORF">ANN_18329</name>
</gene>
<keyword evidence="3" id="KW-0813">Transport</keyword>
<dbReference type="InterPro" id="IPR050173">
    <property type="entry name" value="ABC_transporter_C-like"/>
</dbReference>
<feature type="transmembrane region" description="Helical" evidence="9">
    <location>
        <begin position="273"/>
        <end position="292"/>
    </location>
</feature>
<evidence type="ECO:0000256" key="2">
    <source>
        <dbReference type="ARBA" id="ARBA00009726"/>
    </source>
</evidence>
<keyword evidence="7 9" id="KW-1133">Transmembrane helix</keyword>
<evidence type="ECO:0000256" key="9">
    <source>
        <dbReference type="SAM" id="Phobius"/>
    </source>
</evidence>
<feature type="transmembrane region" description="Helical" evidence="9">
    <location>
        <begin position="246"/>
        <end position="267"/>
    </location>
</feature>
<sequence>MTPLWTKSFFKICYKKVLTEENLHSPLKTDLSRTLGDELQKQWDNAYKKHGGPPSLLKILFITFRWKILELFVLVTLFMICRLCQPVILGKVLEYFQVHSKMPQNEMIMYSGILAIAFMLMAFVCHHHYFKAVHYGMQMRVACGSLIYRKLDPPVVQSCPLNVCDIPLGCSYRPPGMWRITKVLTYEECAPSGDVATVHTVFPVHATHVPVNFTRSLRLGQATVQDAATGQLVNLLSNDVARFDRVFINTIQLPLLPFAAAFIAFQLWNIAQWAGIIGFFVVICITALQGCLGNCFSRLRYRIAQNTDARIKLMTEIISAIQVIKMYTWEKPFSAMVTKIRRKEVRFFKLFAFLFGILHTLLGLTDRCGLFGTVTTVILLGGHISIDKEALNRRRRIFCGPLEKELRKRLVKCFVWSVALYGEGTWTLRRNEEKRIEAFEMWMWRRTVRVKWTDRIRNKIVFERIYVMYIYFNILTTAICFWFMMGIVDKAETLVSVKRLQASNMQEFMVLEEFNATTYDDSCDNNNPPEIRVKMENVTAKWRESEVLSSVTFTATEGQLVIVIGQVGSGKSSLLQTILGELPVSSGKCSVRGKVSYASQDSWIFGATVRQNIVFGSSFDKERYNDVVNVCALQRDFRQFPQGDLSLVGDRGITLSGGQKARINLARAVYKNADVYLFDDPLSAVDTHVGKHLFHECINRYLKHKIRILVTHQLQYLQTADHIIVLQNSHDTSFPEEDGRTSHRKLRSNYPTHLAENPRRVILHQTPGKPQGKIKTQGSYSDVTGLKDMYANFLGLASKTVDDYTKPVRIISQQSLNVSVQTEGIGASGPHVLGFCHHGELLRINRRNMVRSLIAASIRQNASYEVYVEVGCVSSDGSTRRADIIIIDRQKDKGVILDSTICFEMH</sequence>
<feature type="transmembrane region" description="Helical" evidence="9">
    <location>
        <begin position="370"/>
        <end position="386"/>
    </location>
</feature>
<dbReference type="InterPro" id="IPR036640">
    <property type="entry name" value="ABC1_TM_sf"/>
</dbReference>
<evidence type="ECO:0000256" key="4">
    <source>
        <dbReference type="ARBA" id="ARBA00022692"/>
    </source>
</evidence>
<dbReference type="EMBL" id="JAJSOF020000023">
    <property type="protein sequence ID" value="KAJ4435713.1"/>
    <property type="molecule type" value="Genomic_DNA"/>
</dbReference>
<evidence type="ECO:0000259" key="10">
    <source>
        <dbReference type="PROSITE" id="PS50893"/>
    </source>
</evidence>
<reference evidence="12 13" key="1">
    <citation type="journal article" date="2022" name="Allergy">
        <title>Genome assembly and annotation of Periplaneta americana reveal a comprehensive cockroach allergen profile.</title>
        <authorList>
            <person name="Wang L."/>
            <person name="Xiong Q."/>
            <person name="Saelim N."/>
            <person name="Wang L."/>
            <person name="Nong W."/>
            <person name="Wan A.T."/>
            <person name="Shi M."/>
            <person name="Liu X."/>
            <person name="Cao Q."/>
            <person name="Hui J.H.L."/>
            <person name="Sookrung N."/>
            <person name="Leung T.F."/>
            <person name="Tungtrongchitr A."/>
            <person name="Tsui S.K.W."/>
        </authorList>
    </citation>
    <scope>NUCLEOTIDE SEQUENCE [LARGE SCALE GENOMIC DNA]</scope>
    <source>
        <strain evidence="12">PWHHKU_190912</strain>
    </source>
</reference>
<evidence type="ECO:0000256" key="1">
    <source>
        <dbReference type="ARBA" id="ARBA00004141"/>
    </source>
</evidence>
<keyword evidence="5" id="KW-0547">Nucleotide-binding</keyword>
<feature type="transmembrane region" description="Helical" evidence="9">
    <location>
        <begin position="347"/>
        <end position="364"/>
    </location>
</feature>
<evidence type="ECO:0000313" key="13">
    <source>
        <dbReference type="Proteomes" id="UP001148838"/>
    </source>
</evidence>
<dbReference type="SUPFAM" id="SSF90123">
    <property type="entry name" value="ABC transporter transmembrane region"/>
    <property type="match status" value="1"/>
</dbReference>
<dbReference type="InterPro" id="IPR003593">
    <property type="entry name" value="AAA+_ATPase"/>
</dbReference>
<evidence type="ECO:0000256" key="6">
    <source>
        <dbReference type="ARBA" id="ARBA00022840"/>
    </source>
</evidence>
<feature type="domain" description="ABC transporter" evidence="10">
    <location>
        <begin position="533"/>
        <end position="753"/>
    </location>
</feature>